<keyword evidence="3 4" id="KW-0694">RNA-binding</keyword>
<evidence type="ECO:0000256" key="5">
    <source>
        <dbReference type="SAM" id="MobiDB-lite"/>
    </source>
</evidence>
<evidence type="ECO:0000313" key="8">
    <source>
        <dbReference type="Proteomes" id="UP000780801"/>
    </source>
</evidence>
<dbReference type="Gene3D" id="1.10.3090.10">
    <property type="entry name" value="cca-adding enzyme, domain 2"/>
    <property type="match status" value="1"/>
</dbReference>
<dbReference type="GO" id="GO:0052929">
    <property type="term" value="F:ATP:3'-cytidine-cytidine-tRNA adenylyltransferase activity"/>
    <property type="evidence" value="ECO:0007669"/>
    <property type="project" value="TreeGrafter"/>
</dbReference>
<dbReference type="Proteomes" id="UP000780801">
    <property type="component" value="Unassembled WGS sequence"/>
</dbReference>
<dbReference type="InterPro" id="IPR043519">
    <property type="entry name" value="NT_sf"/>
</dbReference>
<dbReference type="Gene3D" id="3.30.460.10">
    <property type="entry name" value="Beta Polymerase, domain 2"/>
    <property type="match status" value="1"/>
</dbReference>
<dbReference type="GO" id="GO:0001680">
    <property type="term" value="P:tRNA 3'-terminal CCA addition"/>
    <property type="evidence" value="ECO:0007669"/>
    <property type="project" value="TreeGrafter"/>
</dbReference>
<evidence type="ECO:0000256" key="3">
    <source>
        <dbReference type="ARBA" id="ARBA00022884"/>
    </source>
</evidence>
<accession>A0A9P6G179</accession>
<dbReference type="Pfam" id="PF01743">
    <property type="entry name" value="PolyA_pol"/>
    <property type="match status" value="1"/>
</dbReference>
<dbReference type="SUPFAM" id="SSF81301">
    <property type="entry name" value="Nucleotidyltransferase"/>
    <property type="match status" value="1"/>
</dbReference>
<reference evidence="7" key="1">
    <citation type="journal article" date="2020" name="Fungal Divers.">
        <title>Resolving the Mortierellaceae phylogeny through synthesis of multi-gene phylogenetics and phylogenomics.</title>
        <authorList>
            <person name="Vandepol N."/>
            <person name="Liber J."/>
            <person name="Desiro A."/>
            <person name="Na H."/>
            <person name="Kennedy M."/>
            <person name="Barry K."/>
            <person name="Grigoriev I.V."/>
            <person name="Miller A.N."/>
            <person name="O'Donnell K."/>
            <person name="Stajich J.E."/>
            <person name="Bonito G."/>
        </authorList>
    </citation>
    <scope>NUCLEOTIDE SEQUENCE</scope>
    <source>
        <strain evidence="7">KOD1015</strain>
    </source>
</reference>
<dbReference type="OrthoDB" id="445712at2759"/>
<keyword evidence="2 4" id="KW-0808">Transferase</keyword>
<dbReference type="GO" id="GO:0003723">
    <property type="term" value="F:RNA binding"/>
    <property type="evidence" value="ECO:0007669"/>
    <property type="project" value="UniProtKB-KW"/>
</dbReference>
<comment type="similarity">
    <text evidence="1 4">Belongs to the tRNA nucleotidyltransferase/poly(A) polymerase family.</text>
</comment>
<dbReference type="SUPFAM" id="SSF81891">
    <property type="entry name" value="Poly A polymerase C-terminal region-like"/>
    <property type="match status" value="2"/>
</dbReference>
<evidence type="ECO:0000259" key="6">
    <source>
        <dbReference type="Pfam" id="PF01743"/>
    </source>
</evidence>
<feature type="region of interest" description="Disordered" evidence="5">
    <location>
        <begin position="258"/>
        <end position="292"/>
    </location>
</feature>
<dbReference type="GO" id="GO:0052927">
    <property type="term" value="F:CC tRNA cytidylyltransferase activity"/>
    <property type="evidence" value="ECO:0007669"/>
    <property type="project" value="TreeGrafter"/>
</dbReference>
<dbReference type="PANTHER" id="PTHR13734:SF5">
    <property type="entry name" value="CCA TRNA NUCLEOTIDYLTRANSFERASE, MITOCHONDRIAL"/>
    <property type="match status" value="1"/>
</dbReference>
<dbReference type="InterPro" id="IPR002646">
    <property type="entry name" value="PolA_pol_head_dom"/>
</dbReference>
<dbReference type="AlphaFoldDB" id="A0A9P6G179"/>
<gene>
    <name evidence="7" type="primary">CCA1</name>
    <name evidence="7" type="ORF">BGW38_002742</name>
</gene>
<dbReference type="PANTHER" id="PTHR13734">
    <property type="entry name" value="TRNA-NUCLEOTIDYLTRANSFERASE"/>
    <property type="match status" value="1"/>
</dbReference>
<feature type="domain" description="Poly A polymerase head" evidence="6">
    <location>
        <begin position="8"/>
        <end position="73"/>
    </location>
</feature>
<comment type="caution">
    <text evidence="7">The sequence shown here is derived from an EMBL/GenBank/DDBJ whole genome shotgun (WGS) entry which is preliminary data.</text>
</comment>
<evidence type="ECO:0000256" key="2">
    <source>
        <dbReference type="ARBA" id="ARBA00022679"/>
    </source>
</evidence>
<proteinExistence type="inferred from homology"/>
<dbReference type="EMBL" id="JAABOA010000199">
    <property type="protein sequence ID" value="KAF9585358.1"/>
    <property type="molecule type" value="Genomic_DNA"/>
</dbReference>
<keyword evidence="8" id="KW-1185">Reference proteome</keyword>
<organism evidence="7 8">
    <name type="scientific">Lunasporangiospora selenospora</name>
    <dbReference type="NCBI Taxonomy" id="979761"/>
    <lineage>
        <taxon>Eukaryota</taxon>
        <taxon>Fungi</taxon>
        <taxon>Fungi incertae sedis</taxon>
        <taxon>Mucoromycota</taxon>
        <taxon>Mortierellomycotina</taxon>
        <taxon>Mortierellomycetes</taxon>
        <taxon>Mortierellales</taxon>
        <taxon>Mortierellaceae</taxon>
        <taxon>Lunasporangiospora</taxon>
    </lineage>
</organism>
<protein>
    <submittedName>
        <fullName evidence="7">CCA tRNA nucleotidyltransferase, mitochondrial</fullName>
    </submittedName>
</protein>
<evidence type="ECO:0000256" key="4">
    <source>
        <dbReference type="RuleBase" id="RU003953"/>
    </source>
</evidence>
<evidence type="ECO:0000313" key="7">
    <source>
        <dbReference type="EMBL" id="KAF9585358.1"/>
    </source>
</evidence>
<sequence>MAIMGVPLDFVNLRSEVYDDSSRIPSEIQFGTPSEDAYRRDTTINALFYNIHTHKVEDFTGRGLDDLRSGLIRTPLEAYETFWQDPLRVLRCIRFASRFHFQLVEDAKKAMLDPRIKEALRTKISKERIGAELEKMIDDGAGRSVGIGLLQELDLYDVVFSAPEVNIQEQPKGTSAVEGPVRDIGEAFKLVWVMEWLLRLNPTDSDEFSRDGVVYTAKRDEGQEALLRATKGQAFTDELFTVVRSEPPQDIPIIASREDQQQQQQKQPKDKQDEEQQQAPPPQQSAPNPEKQAKRSLIFASMLFPYRDMVTSVNKRPVPAAAWILRYGLKARNQDIDAVSKMMDSIKLVQTTVNNVHFGTLASATSLCSETASQDKSPQERVIADERAEIGMAIRDVGSMAVIGAKWPCMFLLGLGIELVSYFEQLHQGTIDYEAKAIIEKYNTFLKKAQMYEVDYAFAWKYIVDGKELTKMLDTRPGPKTNAYLQLVMQWQLRNPRASKEDCQKWIEANKERILTAC</sequence>
<name>A0A9P6G179_9FUNG</name>
<evidence type="ECO:0000256" key="1">
    <source>
        <dbReference type="ARBA" id="ARBA00007265"/>
    </source>
</evidence>